<dbReference type="FunFam" id="1.10.246.130:FF:000005">
    <property type="entry name" value="Gamma-glutamyltranspeptidase 1, putative"/>
    <property type="match status" value="1"/>
</dbReference>
<dbReference type="InterPro" id="IPR043138">
    <property type="entry name" value="GGT_lsub"/>
</dbReference>
<feature type="binding site" evidence="11">
    <location>
        <begin position="313"/>
        <end position="315"/>
    </location>
    <ligand>
        <name>L-glutamate</name>
        <dbReference type="ChEBI" id="CHEBI:29985"/>
    </ligand>
</feature>
<dbReference type="GO" id="GO:0005886">
    <property type="term" value="C:plasma membrane"/>
    <property type="evidence" value="ECO:0007669"/>
    <property type="project" value="TreeGrafter"/>
</dbReference>
<dbReference type="GO" id="GO:0006508">
    <property type="term" value="P:proteolysis"/>
    <property type="evidence" value="ECO:0007669"/>
    <property type="project" value="UniProtKB-KW"/>
</dbReference>
<keyword evidence="7" id="KW-0325">Glycoprotein</keyword>
<dbReference type="GO" id="GO:0006751">
    <property type="term" value="P:glutathione catabolic process"/>
    <property type="evidence" value="ECO:0007669"/>
    <property type="project" value="InterPro"/>
</dbReference>
<keyword evidence="6" id="KW-0378">Hydrolase</keyword>
<dbReference type="InterPro" id="IPR043137">
    <property type="entry name" value="GGT_ssub_C"/>
</dbReference>
<dbReference type="GO" id="GO:0036374">
    <property type="term" value="F:glutathione hydrolase activity"/>
    <property type="evidence" value="ECO:0007669"/>
    <property type="project" value="UniProtKB-EC"/>
</dbReference>
<dbReference type="SUPFAM" id="SSF56235">
    <property type="entry name" value="N-terminal nucleophile aminohydrolases (Ntn hydrolases)"/>
    <property type="match status" value="1"/>
</dbReference>
<evidence type="ECO:0000256" key="2">
    <source>
        <dbReference type="ARBA" id="ARBA00001089"/>
    </source>
</evidence>
<comment type="similarity">
    <text evidence="3">Belongs to the gamma-glutamyltransferase family.</text>
</comment>
<evidence type="ECO:0000256" key="3">
    <source>
        <dbReference type="ARBA" id="ARBA00009381"/>
    </source>
</evidence>
<dbReference type="PRINTS" id="PR01210">
    <property type="entry name" value="GGTRANSPTASE"/>
</dbReference>
<dbReference type="OrthoDB" id="1081007at2759"/>
<proteinExistence type="inferred from homology"/>
<evidence type="ECO:0000256" key="7">
    <source>
        <dbReference type="ARBA" id="ARBA00023180"/>
    </source>
</evidence>
<reference evidence="12" key="1">
    <citation type="journal article" date="2020" name="Stud. Mycol.">
        <title>101 Dothideomycetes genomes: a test case for predicting lifestyles and emergence of pathogens.</title>
        <authorList>
            <person name="Haridas S."/>
            <person name="Albert R."/>
            <person name="Binder M."/>
            <person name="Bloem J."/>
            <person name="Labutti K."/>
            <person name="Salamov A."/>
            <person name="Andreopoulos B."/>
            <person name="Baker S."/>
            <person name="Barry K."/>
            <person name="Bills G."/>
            <person name="Bluhm B."/>
            <person name="Cannon C."/>
            <person name="Castanera R."/>
            <person name="Culley D."/>
            <person name="Daum C."/>
            <person name="Ezra D."/>
            <person name="Gonzalez J."/>
            <person name="Henrissat B."/>
            <person name="Kuo A."/>
            <person name="Liang C."/>
            <person name="Lipzen A."/>
            <person name="Lutzoni F."/>
            <person name="Magnuson J."/>
            <person name="Mondo S."/>
            <person name="Nolan M."/>
            <person name="Ohm R."/>
            <person name="Pangilinan J."/>
            <person name="Park H.-J."/>
            <person name="Ramirez L."/>
            <person name="Alfaro M."/>
            <person name="Sun H."/>
            <person name="Tritt A."/>
            <person name="Yoshinaga Y."/>
            <person name="Zwiers L.-H."/>
            <person name="Turgeon B."/>
            <person name="Goodwin S."/>
            <person name="Spatafora J."/>
            <person name="Crous P."/>
            <person name="Grigoriev I."/>
        </authorList>
    </citation>
    <scope>NUCLEOTIDE SEQUENCE</scope>
    <source>
        <strain evidence="12">CBS 119925</strain>
    </source>
</reference>
<sequence length="350" mass="38219">MLIRSPNGTYEAIDFRETAPQAAFEDMYKNNEQASLTGGLASGVPGELRGLQYLHENYGKLSWADVLAPGAKLAREGWLVNEDLVKYMKSATNNVPESNTTNFLVHDPQWAMDFAPKGRLLKINETITRKRYAATIETIAQHGPDAFYTGPIADATIRALRAKNGTMTMDDLKNYTIARRPAASITYGDFKLSSVPAPSSGNVMLAVLKTMSGYAAHEAGVNTTTHRLDEAMRFAYGQRSKLGDPSFVEGLDTFQEQMLSDETAAEIRGKISDTKAYEVPYYQPEGLESLDTPGTSHISTADKDGLAVSLTTTVNLLFGSKLVVPETGVIMNNEMNVSSSLFAHFLLPTL</sequence>
<dbReference type="EMBL" id="MU006565">
    <property type="protein sequence ID" value="KAF2749845.1"/>
    <property type="molecule type" value="Genomic_DNA"/>
</dbReference>
<evidence type="ECO:0000256" key="10">
    <source>
        <dbReference type="PIRSR" id="PIRSR600101-1"/>
    </source>
</evidence>
<dbReference type="InterPro" id="IPR029055">
    <property type="entry name" value="Ntn_hydrolases_N"/>
</dbReference>
<evidence type="ECO:0000256" key="4">
    <source>
        <dbReference type="ARBA" id="ARBA00022670"/>
    </source>
</evidence>
<evidence type="ECO:0000256" key="6">
    <source>
        <dbReference type="ARBA" id="ARBA00022801"/>
    </source>
</evidence>
<keyword evidence="13" id="KW-1185">Reference proteome</keyword>
<comment type="catalytic activity">
    <reaction evidence="1">
        <text>an S-substituted glutathione + H2O = an S-substituted L-cysteinylglycine + L-glutamate</text>
        <dbReference type="Rhea" id="RHEA:59468"/>
        <dbReference type="ChEBI" id="CHEBI:15377"/>
        <dbReference type="ChEBI" id="CHEBI:29985"/>
        <dbReference type="ChEBI" id="CHEBI:90779"/>
        <dbReference type="ChEBI" id="CHEBI:143103"/>
        <dbReference type="EC" id="3.4.19.13"/>
    </reaction>
</comment>
<feature type="active site" description="Nucleophile" evidence="10">
    <location>
        <position position="295"/>
    </location>
</feature>
<evidence type="ECO:0000256" key="11">
    <source>
        <dbReference type="PIRSR" id="PIRSR600101-2"/>
    </source>
</evidence>
<evidence type="ECO:0000256" key="5">
    <source>
        <dbReference type="ARBA" id="ARBA00022679"/>
    </source>
</evidence>
<dbReference type="Gene3D" id="3.60.20.40">
    <property type="match status" value="1"/>
</dbReference>
<dbReference type="InterPro" id="IPR000101">
    <property type="entry name" value="GGT_peptidase"/>
</dbReference>
<dbReference type="PANTHER" id="PTHR11686:SF62">
    <property type="entry name" value="GLUTATHIONE HYDROLASE"/>
    <property type="match status" value="1"/>
</dbReference>
<organism evidence="12 13">
    <name type="scientific">Sporormia fimetaria CBS 119925</name>
    <dbReference type="NCBI Taxonomy" id="1340428"/>
    <lineage>
        <taxon>Eukaryota</taxon>
        <taxon>Fungi</taxon>
        <taxon>Dikarya</taxon>
        <taxon>Ascomycota</taxon>
        <taxon>Pezizomycotina</taxon>
        <taxon>Dothideomycetes</taxon>
        <taxon>Pleosporomycetidae</taxon>
        <taxon>Pleosporales</taxon>
        <taxon>Sporormiaceae</taxon>
        <taxon>Sporormia</taxon>
    </lineage>
</organism>
<dbReference type="Proteomes" id="UP000799440">
    <property type="component" value="Unassembled WGS sequence"/>
</dbReference>
<feature type="binding site" evidence="11">
    <location>
        <position position="16"/>
    </location>
    <ligand>
        <name>L-glutamate</name>
        <dbReference type="ChEBI" id="CHEBI:29985"/>
    </ligand>
</feature>
<evidence type="ECO:0000256" key="1">
    <source>
        <dbReference type="ARBA" id="ARBA00001049"/>
    </source>
</evidence>
<comment type="catalytic activity">
    <reaction evidence="2">
        <text>glutathione + H2O = L-cysteinylglycine + L-glutamate</text>
        <dbReference type="Rhea" id="RHEA:28807"/>
        <dbReference type="ChEBI" id="CHEBI:15377"/>
        <dbReference type="ChEBI" id="CHEBI:29985"/>
        <dbReference type="ChEBI" id="CHEBI:57925"/>
        <dbReference type="ChEBI" id="CHEBI:61694"/>
        <dbReference type="EC" id="3.4.19.13"/>
    </reaction>
</comment>
<keyword evidence="8" id="KW-0012">Acyltransferase</keyword>
<evidence type="ECO:0000313" key="13">
    <source>
        <dbReference type="Proteomes" id="UP000799440"/>
    </source>
</evidence>
<gene>
    <name evidence="12" type="ORF">M011DRAFT_465505</name>
</gene>
<dbReference type="GO" id="GO:0103068">
    <property type="term" value="F:leukotriene C4 gamma-glutamyl transferase activity"/>
    <property type="evidence" value="ECO:0007669"/>
    <property type="project" value="UniProtKB-EC"/>
</dbReference>
<dbReference type="AlphaFoldDB" id="A0A6A6VGY6"/>
<evidence type="ECO:0000256" key="9">
    <source>
        <dbReference type="ARBA" id="ARBA00047417"/>
    </source>
</evidence>
<name>A0A6A6VGY6_9PLEO</name>
<comment type="catalytic activity">
    <reaction evidence="9">
        <text>an N-terminal (5-L-glutamyl)-[peptide] + an alpha-amino acid = 5-L-glutamyl amino acid + an N-terminal L-alpha-aminoacyl-[peptide]</text>
        <dbReference type="Rhea" id="RHEA:23904"/>
        <dbReference type="Rhea" id="RHEA-COMP:9780"/>
        <dbReference type="Rhea" id="RHEA-COMP:9795"/>
        <dbReference type="ChEBI" id="CHEBI:77644"/>
        <dbReference type="ChEBI" id="CHEBI:78597"/>
        <dbReference type="ChEBI" id="CHEBI:78599"/>
        <dbReference type="ChEBI" id="CHEBI:78608"/>
        <dbReference type="EC" id="2.3.2.2"/>
    </reaction>
</comment>
<accession>A0A6A6VGY6</accession>
<keyword evidence="5" id="KW-0808">Transferase</keyword>
<dbReference type="Pfam" id="PF01019">
    <property type="entry name" value="G_glu_transpept"/>
    <property type="match status" value="1"/>
</dbReference>
<dbReference type="PANTHER" id="PTHR11686">
    <property type="entry name" value="GAMMA GLUTAMYL TRANSPEPTIDASE"/>
    <property type="match status" value="1"/>
</dbReference>
<keyword evidence="4" id="KW-0645">Protease</keyword>
<evidence type="ECO:0000313" key="12">
    <source>
        <dbReference type="EMBL" id="KAF2749845.1"/>
    </source>
</evidence>
<dbReference type="Gene3D" id="1.10.246.130">
    <property type="match status" value="1"/>
</dbReference>
<evidence type="ECO:0000256" key="8">
    <source>
        <dbReference type="ARBA" id="ARBA00023315"/>
    </source>
</evidence>
<protein>
    <submittedName>
        <fullName evidence="12">Gamma-glutamyltranspeptidase</fullName>
    </submittedName>
</protein>